<dbReference type="Pfam" id="PF01025">
    <property type="entry name" value="GrpE"/>
    <property type="match status" value="1"/>
</dbReference>
<dbReference type="PRINTS" id="PR00773">
    <property type="entry name" value="GRPEPROTEIN"/>
</dbReference>
<evidence type="ECO:0000256" key="3">
    <source>
        <dbReference type="ARBA" id="ARBA00011738"/>
    </source>
</evidence>
<evidence type="ECO:0000256" key="2">
    <source>
        <dbReference type="ARBA" id="ARBA00009054"/>
    </source>
</evidence>
<evidence type="ECO:0000256" key="6">
    <source>
        <dbReference type="ARBA" id="ARBA00023186"/>
    </source>
</evidence>
<accession>A0A1F6TKQ3</accession>
<dbReference type="GO" id="GO:0051082">
    <property type="term" value="F:unfolded protein binding"/>
    <property type="evidence" value="ECO:0007669"/>
    <property type="project" value="TreeGrafter"/>
</dbReference>
<dbReference type="InterPro" id="IPR013805">
    <property type="entry name" value="GrpE_CC"/>
</dbReference>
<dbReference type="NCBIfam" id="NF010738">
    <property type="entry name" value="PRK14140.1"/>
    <property type="match status" value="1"/>
</dbReference>
<dbReference type="EMBL" id="MFSU01000097">
    <property type="protein sequence ID" value="OGI45714.1"/>
    <property type="molecule type" value="Genomic_DNA"/>
</dbReference>
<dbReference type="HAMAP" id="MF_01151">
    <property type="entry name" value="GrpE"/>
    <property type="match status" value="1"/>
</dbReference>
<dbReference type="GO" id="GO:0042803">
    <property type="term" value="F:protein homodimerization activity"/>
    <property type="evidence" value="ECO:0007669"/>
    <property type="project" value="InterPro"/>
</dbReference>
<evidence type="ECO:0000256" key="11">
    <source>
        <dbReference type="RuleBase" id="RU000639"/>
    </source>
</evidence>
<evidence type="ECO:0000256" key="1">
    <source>
        <dbReference type="ARBA" id="ARBA00004496"/>
    </source>
</evidence>
<dbReference type="AlphaFoldDB" id="A0A1F6TKQ3"/>
<dbReference type="GO" id="GO:0000774">
    <property type="term" value="F:adenyl-nucleotide exchange factor activity"/>
    <property type="evidence" value="ECO:0007669"/>
    <property type="project" value="InterPro"/>
</dbReference>
<evidence type="ECO:0000256" key="7">
    <source>
        <dbReference type="ARBA" id="ARBA00053401"/>
    </source>
</evidence>
<keyword evidence="6 10" id="KW-0143">Chaperone</keyword>
<proteinExistence type="inferred from homology"/>
<dbReference type="PANTHER" id="PTHR21237">
    <property type="entry name" value="GRPE PROTEIN"/>
    <property type="match status" value="1"/>
</dbReference>
<comment type="function">
    <text evidence="7 10 11">Participates actively in the response to hyperosmotic and heat shock by preventing the aggregation of stress-denatured proteins, in association with DnaK and GrpE. It is the nucleotide exchange factor for DnaK and may function as a thermosensor. Unfolded proteins bind initially to DnaJ; upon interaction with the DnaJ-bound protein, DnaK hydrolyzes its bound ATP, resulting in the formation of a stable complex. GrpE releases ADP from DnaK; ATP binding to DnaK triggers the release of the substrate protein, thus completing the reaction cycle. Several rounds of ATP-dependent interactions between DnaJ, DnaK and GrpE are required for fully efficient folding.</text>
</comment>
<evidence type="ECO:0000313" key="14">
    <source>
        <dbReference type="EMBL" id="OGI45714.1"/>
    </source>
</evidence>
<dbReference type="GO" id="GO:0006457">
    <property type="term" value="P:protein folding"/>
    <property type="evidence" value="ECO:0007669"/>
    <property type="project" value="InterPro"/>
</dbReference>
<reference evidence="14 15" key="1">
    <citation type="journal article" date="2016" name="Nat. Commun.">
        <title>Thousands of microbial genomes shed light on interconnected biogeochemical processes in an aquifer system.</title>
        <authorList>
            <person name="Anantharaman K."/>
            <person name="Brown C.T."/>
            <person name="Hug L.A."/>
            <person name="Sharon I."/>
            <person name="Castelle C.J."/>
            <person name="Probst A.J."/>
            <person name="Thomas B.C."/>
            <person name="Singh A."/>
            <person name="Wilkins M.J."/>
            <person name="Karaoz U."/>
            <person name="Brodie E.L."/>
            <person name="Williams K.H."/>
            <person name="Hubbard S.S."/>
            <person name="Banfield J.F."/>
        </authorList>
    </citation>
    <scope>NUCLEOTIDE SEQUENCE [LARGE SCALE GENOMIC DNA]</scope>
</reference>
<dbReference type="SUPFAM" id="SSF58014">
    <property type="entry name" value="Coiled-coil domain of nucleotide exchange factor GrpE"/>
    <property type="match status" value="1"/>
</dbReference>
<evidence type="ECO:0000256" key="4">
    <source>
        <dbReference type="ARBA" id="ARBA00022490"/>
    </source>
</evidence>
<evidence type="ECO:0000256" key="12">
    <source>
        <dbReference type="RuleBase" id="RU004478"/>
    </source>
</evidence>
<evidence type="ECO:0000256" key="5">
    <source>
        <dbReference type="ARBA" id="ARBA00023016"/>
    </source>
</evidence>
<dbReference type="PANTHER" id="PTHR21237:SF23">
    <property type="entry name" value="GRPE PROTEIN HOMOLOG, MITOCHONDRIAL"/>
    <property type="match status" value="1"/>
</dbReference>
<dbReference type="Gene3D" id="3.90.20.20">
    <property type="match status" value="1"/>
</dbReference>
<dbReference type="PROSITE" id="PS01071">
    <property type="entry name" value="GRPE"/>
    <property type="match status" value="1"/>
</dbReference>
<dbReference type="Proteomes" id="UP000178885">
    <property type="component" value="Unassembled WGS sequence"/>
</dbReference>
<evidence type="ECO:0000256" key="13">
    <source>
        <dbReference type="SAM" id="MobiDB-lite"/>
    </source>
</evidence>
<dbReference type="Gene3D" id="2.30.22.10">
    <property type="entry name" value="Head domain of nucleotide exchange factor GrpE"/>
    <property type="match status" value="1"/>
</dbReference>
<feature type="region of interest" description="Disordered" evidence="13">
    <location>
        <begin position="1"/>
        <end position="29"/>
    </location>
</feature>
<dbReference type="GO" id="GO:0051087">
    <property type="term" value="F:protein-folding chaperone binding"/>
    <property type="evidence" value="ECO:0007669"/>
    <property type="project" value="InterPro"/>
</dbReference>
<evidence type="ECO:0000256" key="8">
    <source>
        <dbReference type="ARBA" id="ARBA00072274"/>
    </source>
</evidence>
<dbReference type="NCBIfam" id="NF010737">
    <property type="entry name" value="PRK14139.1"/>
    <property type="match status" value="1"/>
</dbReference>
<comment type="caution">
    <text evidence="14">The sequence shown here is derived from an EMBL/GenBank/DDBJ whole genome shotgun (WGS) entry which is preliminary data.</text>
</comment>
<gene>
    <name evidence="10" type="primary">grpE</name>
    <name evidence="14" type="ORF">A2151_03475</name>
</gene>
<protein>
    <recommendedName>
        <fullName evidence="8 10">Protein GrpE</fullName>
    </recommendedName>
    <alternativeName>
        <fullName evidence="9 10">HSP-70 cofactor</fullName>
    </alternativeName>
</protein>
<evidence type="ECO:0000256" key="9">
    <source>
        <dbReference type="ARBA" id="ARBA00076414"/>
    </source>
</evidence>
<dbReference type="CDD" id="cd00446">
    <property type="entry name" value="GrpE"/>
    <property type="match status" value="1"/>
</dbReference>
<dbReference type="NCBIfam" id="NF010748">
    <property type="entry name" value="PRK14150.1"/>
    <property type="match status" value="1"/>
</dbReference>
<dbReference type="GO" id="GO:0005829">
    <property type="term" value="C:cytosol"/>
    <property type="evidence" value="ECO:0007669"/>
    <property type="project" value="TreeGrafter"/>
</dbReference>
<keyword evidence="5 10" id="KW-0346">Stress response</keyword>
<dbReference type="FunFam" id="2.30.22.10:FF:000001">
    <property type="entry name" value="Protein GrpE"/>
    <property type="match status" value="1"/>
</dbReference>
<keyword evidence="4 10" id="KW-0963">Cytoplasm</keyword>
<evidence type="ECO:0000313" key="15">
    <source>
        <dbReference type="Proteomes" id="UP000178885"/>
    </source>
</evidence>
<organism evidence="14 15">
    <name type="scientific">Candidatus Muproteobacteria bacterium RBG_16_65_34</name>
    <dbReference type="NCBI Taxonomy" id="1817760"/>
    <lineage>
        <taxon>Bacteria</taxon>
        <taxon>Pseudomonadati</taxon>
        <taxon>Pseudomonadota</taxon>
        <taxon>Candidatus Muproteobacteria</taxon>
    </lineage>
</organism>
<sequence length="193" mass="20856">MNSVNQQNADGAAAQATEPAAAGAAPEAATDLKPLQAALETARAQAAENLDKFLRAKAETENVRRRAEIDVSAAHKYAVERFAAEIVAVRDSLELARTVDLRQENATALQKMHEGLDLTLRLLDSVFQKFGITLIDPRGEKFDPTRHQAISMVDSEQVAPDHVVNVVQKGYLLHERLLRPAMVVVARAGAAGA</sequence>
<dbReference type="InterPro" id="IPR000740">
    <property type="entry name" value="GrpE"/>
</dbReference>
<comment type="subunit">
    <text evidence="3 10">Homodimer.</text>
</comment>
<dbReference type="SUPFAM" id="SSF51064">
    <property type="entry name" value="Head domain of nucleotide exchange factor GrpE"/>
    <property type="match status" value="1"/>
</dbReference>
<comment type="similarity">
    <text evidence="2 10 12">Belongs to the GrpE family.</text>
</comment>
<dbReference type="STRING" id="1817760.A2151_03475"/>
<comment type="subcellular location">
    <subcellularLocation>
        <location evidence="1 10">Cytoplasm</location>
    </subcellularLocation>
</comment>
<dbReference type="InterPro" id="IPR009012">
    <property type="entry name" value="GrpE_head"/>
</dbReference>
<evidence type="ECO:0000256" key="10">
    <source>
        <dbReference type="HAMAP-Rule" id="MF_01151"/>
    </source>
</evidence>
<name>A0A1F6TKQ3_9PROT</name>